<dbReference type="Pfam" id="PF00583">
    <property type="entry name" value="Acetyltransf_1"/>
    <property type="match status" value="1"/>
</dbReference>
<dbReference type="SUPFAM" id="SSF55729">
    <property type="entry name" value="Acyl-CoA N-acyltransferases (Nat)"/>
    <property type="match status" value="1"/>
</dbReference>
<accession>A0ABP3K429</accession>
<dbReference type="Proteomes" id="UP001500713">
    <property type="component" value="Unassembled WGS sequence"/>
</dbReference>
<evidence type="ECO:0000259" key="3">
    <source>
        <dbReference type="PROSITE" id="PS51186"/>
    </source>
</evidence>
<dbReference type="Gene3D" id="3.40.630.30">
    <property type="match status" value="1"/>
</dbReference>
<feature type="domain" description="N-acetyltransferase" evidence="3">
    <location>
        <begin position="3"/>
        <end position="151"/>
    </location>
</feature>
<dbReference type="PANTHER" id="PTHR43877">
    <property type="entry name" value="AMINOALKYLPHOSPHONATE N-ACETYLTRANSFERASE-RELATED-RELATED"/>
    <property type="match status" value="1"/>
</dbReference>
<evidence type="ECO:0000313" key="4">
    <source>
        <dbReference type="EMBL" id="GAA0470260.1"/>
    </source>
</evidence>
<keyword evidence="1" id="KW-0808">Transferase</keyword>
<dbReference type="InterPro" id="IPR000182">
    <property type="entry name" value="GNAT_dom"/>
</dbReference>
<evidence type="ECO:0000256" key="1">
    <source>
        <dbReference type="ARBA" id="ARBA00022679"/>
    </source>
</evidence>
<reference evidence="5" key="1">
    <citation type="journal article" date="2019" name="Int. J. Syst. Evol. Microbiol.">
        <title>The Global Catalogue of Microorganisms (GCM) 10K type strain sequencing project: providing services to taxonomists for standard genome sequencing and annotation.</title>
        <authorList>
            <consortium name="The Broad Institute Genomics Platform"/>
            <consortium name="The Broad Institute Genome Sequencing Center for Infectious Disease"/>
            <person name="Wu L."/>
            <person name="Ma J."/>
        </authorList>
    </citation>
    <scope>NUCLEOTIDE SEQUENCE [LARGE SCALE GENOMIC DNA]</scope>
    <source>
        <strain evidence="5">JCM 14162</strain>
    </source>
</reference>
<name>A0ABP3K429_9SPHN</name>
<keyword evidence="2" id="KW-0012">Acyltransferase</keyword>
<dbReference type="PROSITE" id="PS51186">
    <property type="entry name" value="GNAT"/>
    <property type="match status" value="1"/>
</dbReference>
<keyword evidence="5" id="KW-1185">Reference proteome</keyword>
<dbReference type="CDD" id="cd04301">
    <property type="entry name" value="NAT_SF"/>
    <property type="match status" value="1"/>
</dbReference>
<dbReference type="EMBL" id="BAAAEM010000002">
    <property type="protein sequence ID" value="GAA0470260.1"/>
    <property type="molecule type" value="Genomic_DNA"/>
</dbReference>
<comment type="caution">
    <text evidence="4">The sequence shown here is derived from an EMBL/GenBank/DDBJ whole genome shotgun (WGS) entry which is preliminary data.</text>
</comment>
<evidence type="ECO:0000256" key="2">
    <source>
        <dbReference type="ARBA" id="ARBA00023315"/>
    </source>
</evidence>
<sequence>MEIRLDDLKGQAVQSLLAVHLSGMQGNSPPGSVYALDLSGLKAPEISVWSAWDGDQLMGIGALKELSGTAGEIKSMRTDSRHLRKGVGLSILNHIIEEAKQRGYKRLSLETGSGNEFEPALHLYRKQGFENGAAFGDYTASEFNQFLHLNL</sequence>
<proteinExistence type="predicted"/>
<dbReference type="InterPro" id="IPR016181">
    <property type="entry name" value="Acyl_CoA_acyltransferase"/>
</dbReference>
<organism evidence="4 5">
    <name type="scientific">Parasphingorhabdus litoris</name>
    <dbReference type="NCBI Taxonomy" id="394733"/>
    <lineage>
        <taxon>Bacteria</taxon>
        <taxon>Pseudomonadati</taxon>
        <taxon>Pseudomonadota</taxon>
        <taxon>Alphaproteobacteria</taxon>
        <taxon>Sphingomonadales</taxon>
        <taxon>Sphingomonadaceae</taxon>
        <taxon>Parasphingorhabdus</taxon>
    </lineage>
</organism>
<evidence type="ECO:0000313" key="5">
    <source>
        <dbReference type="Proteomes" id="UP001500713"/>
    </source>
</evidence>
<gene>
    <name evidence="4" type="ORF">GCM10009096_08950</name>
</gene>
<dbReference type="RefSeq" id="WP_229956540.1">
    <property type="nucleotide sequence ID" value="NZ_BAAAEM010000002.1"/>
</dbReference>
<dbReference type="InterPro" id="IPR050832">
    <property type="entry name" value="Bact_Acetyltransf"/>
</dbReference>
<protein>
    <submittedName>
        <fullName evidence="4">GNAT family N-acetyltransferase</fullName>
    </submittedName>
</protein>
<dbReference type="PANTHER" id="PTHR43877:SF5">
    <property type="entry name" value="BLL8307 PROTEIN"/>
    <property type="match status" value="1"/>
</dbReference>